<evidence type="ECO:0000259" key="6">
    <source>
        <dbReference type="Pfam" id="PF00749"/>
    </source>
</evidence>
<dbReference type="PRINTS" id="PR00987">
    <property type="entry name" value="TRNASYNTHGLU"/>
</dbReference>
<dbReference type="EC" id="6.1.1.17" evidence="7"/>
<organism evidence="7 8">
    <name type="scientific">Candidatus Dojkabacteria bacterium</name>
    <dbReference type="NCBI Taxonomy" id="2099670"/>
    <lineage>
        <taxon>Bacteria</taxon>
        <taxon>Candidatus Dojkabacteria</taxon>
    </lineage>
</organism>
<dbReference type="InterPro" id="IPR049940">
    <property type="entry name" value="GluQ/Sye"/>
</dbReference>
<dbReference type="GO" id="GO:0004818">
    <property type="term" value="F:glutamate-tRNA ligase activity"/>
    <property type="evidence" value="ECO:0007669"/>
    <property type="project" value="UniProtKB-EC"/>
</dbReference>
<comment type="similarity">
    <text evidence="5">Belongs to the class-I aminoacyl-tRNA synthetase family.</text>
</comment>
<reference evidence="7 8" key="1">
    <citation type="journal article" date="2020" name="Biotechnol. Biofuels">
        <title>New insights from the biogas microbiome by comprehensive genome-resolved metagenomics of nearly 1600 species originating from multiple anaerobic digesters.</title>
        <authorList>
            <person name="Campanaro S."/>
            <person name="Treu L."/>
            <person name="Rodriguez-R L.M."/>
            <person name="Kovalovszki A."/>
            <person name="Ziels R.M."/>
            <person name="Maus I."/>
            <person name="Zhu X."/>
            <person name="Kougias P.G."/>
            <person name="Basile A."/>
            <person name="Luo G."/>
            <person name="Schluter A."/>
            <person name="Konstantinidis K.T."/>
            <person name="Angelidaki I."/>
        </authorList>
    </citation>
    <scope>NUCLEOTIDE SEQUENCE [LARGE SCALE GENOMIC DNA]</scope>
    <source>
        <strain evidence="7">AS06rmzACSIP_421</strain>
    </source>
</reference>
<protein>
    <submittedName>
        <fullName evidence="7">Glutamate--tRNA ligase</fullName>
        <ecNumber evidence="7">6.1.1.17</ecNumber>
    </submittedName>
</protein>
<accession>A0A847ESW6</accession>
<gene>
    <name evidence="7" type="ORF">GX618_00930</name>
</gene>
<sequence length="501" mass="58551">MKTEKENIEISKLLFPNVKQSVEDIYKRYPKRDLKPSQLVLRFAPSPTGFLHLGSVFTSLIGRKLADQSNGICILRIEDTDKKREIEGGVDLIIDGLKGFGIEFDESVRKGKYGPYIQSERLEIYHVFAKYLVSIGAAYPCFASSQELEEIRVKQNESGVRTGYYGKWAKWRDADLESIKTALAQGKKFVIRLYSTGNFENKFRFNDLIKGNCTFSENDMDAVLLKSDGYPTYHLAHPIDDTLMGINLVIRTYEWFPSIPLHLEIFKKFSFKEIRYAHPAPLMKMDNGNKRKLSKRKDPEADSSSFIKYGYPIQGLFEYFLNIMNSNFSDWRIQNPKAPLSEFNLKLEKFNKAGALFDMVKLEDVCKEYISKLTAQELYDTLLNWSKDFDKDIYEKLINHKEYCINILNIEREGPKIRKDIVKCADIKKQFEIFFDDMFKGSVIEELEIKKEHQKNVLNDFLDTFYFGDDSYEWFNKIKRIAAKNGFSIDYKEYEKNPKKY</sequence>
<dbReference type="Pfam" id="PF00749">
    <property type="entry name" value="tRNA-synt_1c"/>
    <property type="match status" value="1"/>
</dbReference>
<feature type="non-terminal residue" evidence="7">
    <location>
        <position position="501"/>
    </location>
</feature>
<evidence type="ECO:0000256" key="1">
    <source>
        <dbReference type="ARBA" id="ARBA00022598"/>
    </source>
</evidence>
<evidence type="ECO:0000313" key="8">
    <source>
        <dbReference type="Proteomes" id="UP000554004"/>
    </source>
</evidence>
<dbReference type="InterPro" id="IPR020058">
    <property type="entry name" value="Glu/Gln-tRNA-synth_Ib_cat-dom"/>
</dbReference>
<dbReference type="GO" id="GO:0006424">
    <property type="term" value="P:glutamyl-tRNA aminoacylation"/>
    <property type="evidence" value="ECO:0007669"/>
    <property type="project" value="TreeGrafter"/>
</dbReference>
<evidence type="ECO:0000256" key="4">
    <source>
        <dbReference type="ARBA" id="ARBA00023146"/>
    </source>
</evidence>
<dbReference type="Gene3D" id="3.40.50.620">
    <property type="entry name" value="HUPs"/>
    <property type="match status" value="1"/>
</dbReference>
<keyword evidence="5" id="KW-0648">Protein biosynthesis</keyword>
<dbReference type="EMBL" id="JAAZAL010000032">
    <property type="protein sequence ID" value="NLE30825.1"/>
    <property type="molecule type" value="Genomic_DNA"/>
</dbReference>
<evidence type="ECO:0000256" key="5">
    <source>
        <dbReference type="RuleBase" id="RU363037"/>
    </source>
</evidence>
<dbReference type="AlphaFoldDB" id="A0A847ESW6"/>
<dbReference type="InterPro" id="IPR000924">
    <property type="entry name" value="Glu/Gln-tRNA-synth"/>
</dbReference>
<dbReference type="GO" id="GO:0005524">
    <property type="term" value="F:ATP binding"/>
    <property type="evidence" value="ECO:0007669"/>
    <property type="project" value="UniProtKB-KW"/>
</dbReference>
<keyword evidence="1 5" id="KW-0436">Ligase</keyword>
<keyword evidence="4 5" id="KW-0030">Aminoacyl-tRNA synthetase</keyword>
<dbReference type="GO" id="GO:0005829">
    <property type="term" value="C:cytosol"/>
    <property type="evidence" value="ECO:0007669"/>
    <property type="project" value="TreeGrafter"/>
</dbReference>
<keyword evidence="3 5" id="KW-0067">ATP-binding</keyword>
<proteinExistence type="inferred from homology"/>
<dbReference type="Proteomes" id="UP000554004">
    <property type="component" value="Unassembled WGS sequence"/>
</dbReference>
<feature type="domain" description="Glutamyl/glutaminyl-tRNA synthetase class Ib catalytic" evidence="6">
    <location>
        <begin position="39"/>
        <end position="321"/>
    </location>
</feature>
<keyword evidence="2 5" id="KW-0547">Nucleotide-binding</keyword>
<dbReference type="InterPro" id="IPR014729">
    <property type="entry name" value="Rossmann-like_a/b/a_fold"/>
</dbReference>
<dbReference type="PANTHER" id="PTHR43311:SF2">
    <property type="entry name" value="GLUTAMATE--TRNA LIGASE, MITOCHONDRIAL-RELATED"/>
    <property type="match status" value="1"/>
</dbReference>
<evidence type="ECO:0000256" key="3">
    <source>
        <dbReference type="ARBA" id="ARBA00022840"/>
    </source>
</evidence>
<dbReference type="PANTHER" id="PTHR43311">
    <property type="entry name" value="GLUTAMATE--TRNA LIGASE"/>
    <property type="match status" value="1"/>
</dbReference>
<name>A0A847ESW6_9BACT</name>
<evidence type="ECO:0000256" key="2">
    <source>
        <dbReference type="ARBA" id="ARBA00022741"/>
    </source>
</evidence>
<comment type="caution">
    <text evidence="7">The sequence shown here is derived from an EMBL/GenBank/DDBJ whole genome shotgun (WGS) entry which is preliminary data.</text>
</comment>
<evidence type="ECO:0000313" key="7">
    <source>
        <dbReference type="EMBL" id="NLE30825.1"/>
    </source>
</evidence>
<dbReference type="SUPFAM" id="SSF52374">
    <property type="entry name" value="Nucleotidylyl transferase"/>
    <property type="match status" value="1"/>
</dbReference>